<organism evidence="1 2">
    <name type="scientific">Dentiscutata heterogama</name>
    <dbReference type="NCBI Taxonomy" id="1316150"/>
    <lineage>
        <taxon>Eukaryota</taxon>
        <taxon>Fungi</taxon>
        <taxon>Fungi incertae sedis</taxon>
        <taxon>Mucoromycota</taxon>
        <taxon>Glomeromycotina</taxon>
        <taxon>Glomeromycetes</taxon>
        <taxon>Diversisporales</taxon>
        <taxon>Gigasporaceae</taxon>
        <taxon>Dentiscutata</taxon>
    </lineage>
</organism>
<protein>
    <submittedName>
        <fullName evidence="1">13090_t:CDS:1</fullName>
    </submittedName>
</protein>
<accession>A0ACA9M546</accession>
<name>A0ACA9M546_9GLOM</name>
<dbReference type="Proteomes" id="UP000789702">
    <property type="component" value="Unassembled WGS sequence"/>
</dbReference>
<comment type="caution">
    <text evidence="1">The sequence shown here is derived from an EMBL/GenBank/DDBJ whole genome shotgun (WGS) entry which is preliminary data.</text>
</comment>
<keyword evidence="2" id="KW-1185">Reference proteome</keyword>
<evidence type="ECO:0000313" key="1">
    <source>
        <dbReference type="EMBL" id="CAG8570547.1"/>
    </source>
</evidence>
<sequence>MTLLNNFKFYAYHSDMSIAGSVHLEKTNKSTGPTIIFEDENIQSFEGLDFRIKLMTIPGYRNSARLLILSLENDEKDIPVPDGIRVVDVTDFTNPRDLSTFPGTNVFLIEHLYKYQIFYNHQSIYQIYSKKKFTIHNDRKILN</sequence>
<gene>
    <name evidence="1" type="ORF">DHETER_LOCUS6040</name>
</gene>
<evidence type="ECO:0000313" key="2">
    <source>
        <dbReference type="Proteomes" id="UP000789702"/>
    </source>
</evidence>
<dbReference type="EMBL" id="CAJVPU010007257">
    <property type="protein sequence ID" value="CAG8570547.1"/>
    <property type="molecule type" value="Genomic_DNA"/>
</dbReference>
<reference evidence="1" key="1">
    <citation type="submission" date="2021-06" db="EMBL/GenBank/DDBJ databases">
        <authorList>
            <person name="Kallberg Y."/>
            <person name="Tangrot J."/>
            <person name="Rosling A."/>
        </authorList>
    </citation>
    <scope>NUCLEOTIDE SEQUENCE</scope>
    <source>
        <strain evidence="1">IL203A</strain>
    </source>
</reference>
<proteinExistence type="predicted"/>